<evidence type="ECO:0008006" key="4">
    <source>
        <dbReference type="Google" id="ProtNLM"/>
    </source>
</evidence>
<dbReference type="Proteomes" id="UP000245533">
    <property type="component" value="Unassembled WGS sequence"/>
</dbReference>
<proteinExistence type="predicted"/>
<protein>
    <recommendedName>
        <fullName evidence="4">GWxTD domain-containing protein</fullName>
    </recommendedName>
</protein>
<sequence>MVQNNYFKYLLPVLLLIFFSASLQAQPQRAYERGLEELYNGNRTRALDVWYNAYQTEGGVDARIGIEYIRVVTENRMKEYYGQATQLYYKAVLDPSGPESRVAIRQEISRLKPITGRGIYRQWVDWWENKDKQLGADMRGFWVQEDPTPSEISNERLIEHWIRIAEARQRYTKNSNTVFGTDDRGLMYVRYGAPDRIRTGILTLQNLNIQSWLENQLNPYAESTQSEERPYDRELSAEQQMELFNRLQDAIYEFHRYPEYEIWFYNDLNPGENAPVIFLFGTNVNTGEFSHRSSVGDFIPERAYQSVEELEEEGVEFTRAGFTPALILQLLYYEQLVQSDTYFENRLNEIRGAVLEQGQEVFRGMDLAVRAESRESLQQRRAPAPVEQSTYMQRMPQIPLYVYQYRFLDQDGTPYMLTYLESLPQEAFLIDFNRNHYPGESPVRRTNVLEEYGSYDLTHSLLEYDEDWSIGSTWEATPELILERPSSDAIPSRSLFRTSHTGRSQRSASVKLLNFDPDDTNLFDTPFASEVRGLNRMQYRIPKPLVSHTDSLEMADLVLGYESDEAVTEPFSFRVANDGVVPFETTLVLHFEVYNLARMADNTGFTRFELTYRILPVEEDGSIRTDEAEFVLTLNFTNEDRNVIEDLEIETADLKPGLYDLRVQVIDTVTGQQKERKTRFEVVE</sequence>
<evidence type="ECO:0000256" key="1">
    <source>
        <dbReference type="SAM" id="SignalP"/>
    </source>
</evidence>
<keyword evidence="1" id="KW-0732">Signal</keyword>
<dbReference type="EMBL" id="QGGB01000002">
    <property type="protein sequence ID" value="PWN07675.1"/>
    <property type="molecule type" value="Genomic_DNA"/>
</dbReference>
<keyword evidence="3" id="KW-1185">Reference proteome</keyword>
<feature type="chain" id="PRO_5016395559" description="GWxTD domain-containing protein" evidence="1">
    <location>
        <begin position="26"/>
        <end position="684"/>
    </location>
</feature>
<organism evidence="2 3">
    <name type="scientific">Rhodohalobacter mucosus</name>
    <dbReference type="NCBI Taxonomy" id="2079485"/>
    <lineage>
        <taxon>Bacteria</taxon>
        <taxon>Pseudomonadati</taxon>
        <taxon>Balneolota</taxon>
        <taxon>Balneolia</taxon>
        <taxon>Balneolales</taxon>
        <taxon>Balneolaceae</taxon>
        <taxon>Rhodohalobacter</taxon>
    </lineage>
</organism>
<evidence type="ECO:0000313" key="3">
    <source>
        <dbReference type="Proteomes" id="UP000245533"/>
    </source>
</evidence>
<comment type="caution">
    <text evidence="2">The sequence shown here is derived from an EMBL/GenBank/DDBJ whole genome shotgun (WGS) entry which is preliminary data.</text>
</comment>
<feature type="signal peptide" evidence="1">
    <location>
        <begin position="1"/>
        <end position="25"/>
    </location>
</feature>
<dbReference type="RefSeq" id="WP_109644051.1">
    <property type="nucleotide sequence ID" value="NZ_QGGB01000002.1"/>
</dbReference>
<name>A0A316TWQ3_9BACT</name>
<evidence type="ECO:0000313" key="2">
    <source>
        <dbReference type="EMBL" id="PWN07675.1"/>
    </source>
</evidence>
<gene>
    <name evidence="2" type="ORF">DDZ15_01225</name>
</gene>
<dbReference type="InterPro" id="IPR030959">
    <property type="entry name" value="GWxTD_dom"/>
</dbReference>
<reference evidence="2 3" key="1">
    <citation type="submission" date="2018-05" db="EMBL/GenBank/DDBJ databases">
        <title>Rhodohalobacter halophilus gen. nov., sp. nov., a moderately halophilic member of the family Balneolaceae.</title>
        <authorList>
            <person name="Liu Z.-W."/>
        </authorList>
    </citation>
    <scope>NUCLEOTIDE SEQUENCE [LARGE SCALE GENOMIC DNA]</scope>
    <source>
        <strain evidence="2 3">8A47</strain>
    </source>
</reference>
<dbReference type="NCBIfam" id="TIGR04514">
    <property type="entry name" value="GWxTD_dom"/>
    <property type="match status" value="1"/>
</dbReference>
<dbReference type="OrthoDB" id="1521923at2"/>
<dbReference type="AlphaFoldDB" id="A0A316TWQ3"/>
<accession>A0A316TWQ3</accession>